<dbReference type="InterPro" id="IPR013538">
    <property type="entry name" value="ASHA1/2-like_C"/>
</dbReference>
<accession>A0A418HMW7</accession>
<dbReference type="Gene3D" id="3.30.530.20">
    <property type="match status" value="1"/>
</dbReference>
<sequence>MEVNYIKNDKGVYQTIDVLINEKPSIIFNYLSTTEGIQQWFPQLYVEERSEHGNLYFHIEDDEDLRMEILQFDEPYTFEFSWDIGTVKFQLSEQQGQTLLTLKEYLPYEFPHITLDFSGWQYQMHSLKNLIEQGEILAQSDFDFETNQQEIAQKLRL</sequence>
<dbReference type="Proteomes" id="UP000283576">
    <property type="component" value="Unassembled WGS sequence"/>
</dbReference>
<evidence type="ECO:0000259" key="2">
    <source>
        <dbReference type="Pfam" id="PF08327"/>
    </source>
</evidence>
<dbReference type="EMBL" id="QXRZ01000004">
    <property type="protein sequence ID" value="RIL42668.1"/>
    <property type="molecule type" value="Genomic_DNA"/>
</dbReference>
<name>A0A418HMW7_STAGA</name>
<gene>
    <name evidence="3" type="ORF">BUZ01_07345</name>
</gene>
<dbReference type="SUPFAM" id="SSF55961">
    <property type="entry name" value="Bet v1-like"/>
    <property type="match status" value="1"/>
</dbReference>
<comment type="similarity">
    <text evidence="1">Belongs to the AHA1 family.</text>
</comment>
<evidence type="ECO:0000313" key="3">
    <source>
        <dbReference type="EMBL" id="RIL42668.1"/>
    </source>
</evidence>
<protein>
    <recommendedName>
        <fullName evidence="2">Activator of Hsp90 ATPase homologue 1/2-like C-terminal domain-containing protein</fullName>
    </recommendedName>
</protein>
<dbReference type="AlphaFoldDB" id="A0A418HMW7"/>
<reference evidence="3 4" key="1">
    <citation type="journal article" date="2016" name="Front. Microbiol.">
        <title>Comprehensive Phylogenetic Analysis of Bovine Non-aureus Staphylococci Species Based on Whole-Genome Sequencing.</title>
        <authorList>
            <person name="Naushad S."/>
            <person name="Barkema H.W."/>
            <person name="Luby C."/>
            <person name="Condas L.A."/>
            <person name="Nobrega D.B."/>
            <person name="Carson D.A."/>
            <person name="De Buck J."/>
        </authorList>
    </citation>
    <scope>NUCLEOTIDE SEQUENCE [LARGE SCALE GENOMIC DNA]</scope>
    <source>
        <strain evidence="3 4">SNUC 1388</strain>
    </source>
</reference>
<feature type="domain" description="Activator of Hsp90 ATPase homologue 1/2-like C-terminal" evidence="2">
    <location>
        <begin position="24"/>
        <end position="131"/>
    </location>
</feature>
<dbReference type="RefSeq" id="WP_107527877.1">
    <property type="nucleotide sequence ID" value="NZ_JAIBNU010000004.1"/>
</dbReference>
<dbReference type="InterPro" id="IPR023393">
    <property type="entry name" value="START-like_dom_sf"/>
</dbReference>
<dbReference type="Pfam" id="PF08327">
    <property type="entry name" value="AHSA1"/>
    <property type="match status" value="1"/>
</dbReference>
<proteinExistence type="inferred from homology"/>
<comment type="caution">
    <text evidence="3">The sequence shown here is derived from an EMBL/GenBank/DDBJ whole genome shotgun (WGS) entry which is preliminary data.</text>
</comment>
<evidence type="ECO:0000313" key="4">
    <source>
        <dbReference type="Proteomes" id="UP000283576"/>
    </source>
</evidence>
<organism evidence="3 4">
    <name type="scientific">Staphylococcus gallinarum</name>
    <dbReference type="NCBI Taxonomy" id="1293"/>
    <lineage>
        <taxon>Bacteria</taxon>
        <taxon>Bacillati</taxon>
        <taxon>Bacillota</taxon>
        <taxon>Bacilli</taxon>
        <taxon>Bacillales</taxon>
        <taxon>Staphylococcaceae</taxon>
        <taxon>Staphylococcus</taxon>
    </lineage>
</organism>
<evidence type="ECO:0000256" key="1">
    <source>
        <dbReference type="ARBA" id="ARBA00006817"/>
    </source>
</evidence>